<feature type="domain" description="N-acetyltransferase" evidence="1">
    <location>
        <begin position="5"/>
        <end position="196"/>
    </location>
</feature>
<gene>
    <name evidence="2" type="ORF">B4U79_18176</name>
</gene>
<sequence length="205" mass="23250">MSNNLVYRIMQNEDVEEVIQLFAECFAHREPICKYLDAIESSFTRPMTLECAKEPISFVCEDTSLPKGEQEFELLKDKFDSISVNENSAALKYLINKLKHEWLYNDHPDLANDASKMKKILNLFALGVKSTHANLGIATKLLTVSLNHAKSLGYELAFVIASAEITQHLFSKKLGFKQTFVLPYKDAELKGRKFLAGIEKPPHLI</sequence>
<reference evidence="2 3" key="1">
    <citation type="journal article" date="2018" name="Gigascience">
        <title>Genomes of trombidid mites reveal novel predicted allergens and laterally-transferred genes associated with secondary metabolism.</title>
        <authorList>
            <person name="Dong X."/>
            <person name="Chaisiri K."/>
            <person name="Xia D."/>
            <person name="Armstrong S.D."/>
            <person name="Fang Y."/>
            <person name="Donnelly M.J."/>
            <person name="Kadowaki T."/>
            <person name="McGarry J.W."/>
            <person name="Darby A.C."/>
            <person name="Makepeace B.L."/>
        </authorList>
    </citation>
    <scope>NUCLEOTIDE SEQUENCE [LARGE SCALE GENOMIC DNA]</scope>
    <source>
        <strain evidence="2">UoL-WK</strain>
    </source>
</reference>
<organism evidence="2 3">
    <name type="scientific">Dinothrombium tinctorium</name>
    <dbReference type="NCBI Taxonomy" id="1965070"/>
    <lineage>
        <taxon>Eukaryota</taxon>
        <taxon>Metazoa</taxon>
        <taxon>Ecdysozoa</taxon>
        <taxon>Arthropoda</taxon>
        <taxon>Chelicerata</taxon>
        <taxon>Arachnida</taxon>
        <taxon>Acari</taxon>
        <taxon>Acariformes</taxon>
        <taxon>Trombidiformes</taxon>
        <taxon>Prostigmata</taxon>
        <taxon>Anystina</taxon>
        <taxon>Parasitengona</taxon>
        <taxon>Trombidioidea</taxon>
        <taxon>Trombidiidae</taxon>
        <taxon>Dinothrombium</taxon>
    </lineage>
</organism>
<dbReference type="PANTHER" id="PTHR20905:SF1">
    <property type="entry name" value="AT07410P-RELATED"/>
    <property type="match status" value="1"/>
</dbReference>
<protein>
    <recommendedName>
        <fullName evidence="1">N-acetyltransferase domain-containing protein</fullName>
    </recommendedName>
</protein>
<dbReference type="OrthoDB" id="8113373at2759"/>
<dbReference type="Pfam" id="PF00583">
    <property type="entry name" value="Acetyltransf_1"/>
    <property type="match status" value="1"/>
</dbReference>
<comment type="caution">
    <text evidence="2">The sequence shown here is derived from an EMBL/GenBank/DDBJ whole genome shotgun (WGS) entry which is preliminary data.</text>
</comment>
<accession>A0A3S5WGX5</accession>
<dbReference type="InterPro" id="IPR016181">
    <property type="entry name" value="Acyl_CoA_acyltransferase"/>
</dbReference>
<evidence type="ECO:0000313" key="2">
    <source>
        <dbReference type="EMBL" id="RWS08212.1"/>
    </source>
</evidence>
<dbReference type="Gene3D" id="3.40.630.30">
    <property type="match status" value="1"/>
</dbReference>
<name>A0A3S5WGX5_9ACAR</name>
<dbReference type="InterPro" id="IPR000182">
    <property type="entry name" value="GNAT_dom"/>
</dbReference>
<dbReference type="EMBL" id="NCKU01003077">
    <property type="protein sequence ID" value="RWS08212.1"/>
    <property type="molecule type" value="Genomic_DNA"/>
</dbReference>
<dbReference type="PROSITE" id="PS51186">
    <property type="entry name" value="GNAT"/>
    <property type="match status" value="1"/>
</dbReference>
<dbReference type="GO" id="GO:0008080">
    <property type="term" value="F:N-acetyltransferase activity"/>
    <property type="evidence" value="ECO:0007669"/>
    <property type="project" value="TreeGrafter"/>
</dbReference>
<evidence type="ECO:0000313" key="3">
    <source>
        <dbReference type="Proteomes" id="UP000285301"/>
    </source>
</evidence>
<feature type="non-terminal residue" evidence="2">
    <location>
        <position position="205"/>
    </location>
</feature>
<dbReference type="AlphaFoldDB" id="A0A3S5WGX5"/>
<dbReference type="Proteomes" id="UP000285301">
    <property type="component" value="Unassembled WGS sequence"/>
</dbReference>
<dbReference type="PANTHER" id="PTHR20905">
    <property type="entry name" value="N-ACETYLTRANSFERASE-RELATED"/>
    <property type="match status" value="1"/>
</dbReference>
<dbReference type="STRING" id="1965070.A0A3S5WGX5"/>
<keyword evidence="3" id="KW-1185">Reference proteome</keyword>
<dbReference type="SUPFAM" id="SSF55729">
    <property type="entry name" value="Acyl-CoA N-acyltransferases (Nat)"/>
    <property type="match status" value="1"/>
</dbReference>
<evidence type="ECO:0000259" key="1">
    <source>
        <dbReference type="PROSITE" id="PS51186"/>
    </source>
</evidence>
<proteinExistence type="predicted"/>